<feature type="compositionally biased region" description="Low complexity" evidence="1">
    <location>
        <begin position="955"/>
        <end position="975"/>
    </location>
</feature>
<feature type="region of interest" description="Disordered" evidence="1">
    <location>
        <begin position="1425"/>
        <end position="1459"/>
    </location>
</feature>
<dbReference type="Proteomes" id="UP000075714">
    <property type="component" value="Unassembled WGS sequence"/>
</dbReference>
<dbReference type="GO" id="GO:0004672">
    <property type="term" value="F:protein kinase activity"/>
    <property type="evidence" value="ECO:0007669"/>
    <property type="project" value="InterPro"/>
</dbReference>
<feature type="compositionally biased region" description="Low complexity" evidence="1">
    <location>
        <begin position="915"/>
        <end position="939"/>
    </location>
</feature>
<dbReference type="Gene3D" id="3.30.200.20">
    <property type="entry name" value="Phosphorylase Kinase, domain 1"/>
    <property type="match status" value="1"/>
</dbReference>
<keyword evidence="4" id="KW-1185">Reference proteome</keyword>
<feature type="region of interest" description="Disordered" evidence="1">
    <location>
        <begin position="1091"/>
        <end position="1117"/>
    </location>
</feature>
<evidence type="ECO:0000259" key="2">
    <source>
        <dbReference type="PROSITE" id="PS50011"/>
    </source>
</evidence>
<dbReference type="InterPro" id="IPR000719">
    <property type="entry name" value="Prot_kinase_dom"/>
</dbReference>
<dbReference type="SUPFAM" id="SSF56112">
    <property type="entry name" value="Protein kinase-like (PK-like)"/>
    <property type="match status" value="1"/>
</dbReference>
<dbReference type="PANTHER" id="PTHR23257:SF958">
    <property type="entry name" value="SERINE_THREONINE-PROTEIN KINASE WNK4"/>
    <property type="match status" value="1"/>
</dbReference>
<dbReference type="PANTHER" id="PTHR23257">
    <property type="entry name" value="SERINE-THREONINE PROTEIN KINASE"/>
    <property type="match status" value="1"/>
</dbReference>
<proteinExistence type="predicted"/>
<feature type="region of interest" description="Disordered" evidence="1">
    <location>
        <begin position="724"/>
        <end position="751"/>
    </location>
</feature>
<feature type="compositionally biased region" description="Low complexity" evidence="1">
    <location>
        <begin position="1219"/>
        <end position="1237"/>
    </location>
</feature>
<feature type="region of interest" description="Disordered" evidence="1">
    <location>
        <begin position="1032"/>
        <end position="1060"/>
    </location>
</feature>
<dbReference type="EMBL" id="LSYV01000057">
    <property type="protein sequence ID" value="KXZ45280.1"/>
    <property type="molecule type" value="Genomic_DNA"/>
</dbReference>
<feature type="compositionally biased region" description="Low complexity" evidence="1">
    <location>
        <begin position="1247"/>
        <end position="1263"/>
    </location>
</feature>
<dbReference type="OrthoDB" id="5979581at2759"/>
<feature type="region of interest" description="Disordered" evidence="1">
    <location>
        <begin position="1219"/>
        <end position="1290"/>
    </location>
</feature>
<sequence>MGSSAVALFSTQTPNASVTIRGLRLVAVALPESFPLPAASFLALRAFSIGAAAVSVGSTAAAGPPLRLQDVVIVTPSCRALAIHQDFACRNSPSPNFTVAPGSLHVLSFASPSVSAVNVTLCCSGAPPPPQPCTAHVVNTAADLAAALAPPSSGPVSVPDPRAGRSTFSEVPIYVLLNRSVALRDAWEVLRAAPDARTTGLSEGLKYTNPLIIAGATPGWAGWASTDPGPATAASGAAPAAAGTGAYLCAAQSAGGACYQPPPTTLDLGGTSWLMPLTTDSHVQLRNLTVLNPPLAPASQYPFGLLTLPLWTFGFKRQLVGQRNSRWVLVGRGLALVLPAEELALWHADLLGVGRVPEELAGCGLCAVANGLMMVEPASYIDDGDQDLSTGAALGMPLAGGGLYLPKLRSRYYGLFVFEDALLMPQRLPPATSKETGACEAPMLRQQQGDIGGGGGAAASVRSWSWPRPRPSPLSPLCQLRGPLATQPERVENVAQTWGVLSPLDLTEGVGTGNAYVPDPYGGGLTVVFTGDSKLRVALEPQRSVFSAFACYQAQTAGADIWLGDPLRPRLLNLMLVPAVSNLWGANASLTLRQLVLGGLAPAGLHPSSAAALSAGSALGAAQAAGAGTQAAEVTGAPSEGSSAAAPSQPSGRRLQLSRAGKAATHCVETWELSHSRRGRRLGQYMNRYGNYTFLGPAPGVDPTGGLPAALTNFTSCLWALDMNRAPPSREPPPAAAEEATPGDPGNTTGGGDAFALWPRAFLDSVVLLVPPGELAVLAAAWAERLGTGGGEADSRPGYEVVASPGAAADPALASAARRELEAAISASRLAAGATAASLQRLTTRLLGMAGPGDAAEGAAAPAALAFESFEWCGLAGRNVTLAAELLASWQVADMPLWRDRLWHPDGLELPLAVAQRQQQRQQPAPLPSSAGGPAAPARPKAPPLSNVRSPLAPQQQGQQQQQQQQQQQEQQVQQEAPTAYKAARQPSMATAAALAASLATSVCVAVCLGSVWLLWRRRRRRQGATALVGGVARHDSDGSDQPISKGHRAASPAGGSCVERGEAAVPGSGAAPGWPRLACMLADILAGGSSGGHSGSGGGSVAGQGSDVHPVCGRDGQVSRGAVSLELGPLGGPGGSCAAAANRKGRASSGTGGTGSEPGGSAFASSGSREPTLANAAAPWGLGPDPHRGSRPPGSSTLAATLSALYREMADMAHQVAAATTAGEAPAPAPAQPGRCRGSGGGGTRGTSDGADGYASGADGSGCTEGCSGRADAAQPCSGHSERPDNGGSAVLGLLGGPCVAGRFTTHDGATMQAGSSSSGAAGRGTASASGLAAVAVAGGSARPPPGEMVLLGELGRGAQGVVLLARWRGLEVAVKSTTFQADGDPWAHHHIWEAALAVTLSHPNVVATYAHQLFEVQPADLQPSLAGEPRNRHPPPHPGSTTAHTEDRATELPGPSPASLEARVWRLTLVQELCGAGSLRQCLDSGLLAACRVAGAPPAAVAAAGAAGAAPAVAAAEGVESRPAVLARQSAPASPYRAAHMCEGSRADNAAAEPGGRAAEATARGPGTEQGGSPGAGGAFEEHGSARRVRRCARAEAGTFWSERLPTPQADVETEAEAGVEAALDTAQVPAPLVCLLVAVQVARGMAYLHSRGVLHCDLSSSNVLLRSEAAPCSQQPPPQQLQLQRRQLEEQRQRQCLRFLDTDSQPTGGMAEATLSALLAAPEQPTGTASGSELGIGSLPAVGAGGRVSSVPLGGEWRPSGSGGGRPGYGYVAKVCDFGLSGRLEGGATHLSGDCRRSLLYSAPELVQYGRTSKATDVYAFAVLLYEIACGVSLPTLLRHHVRGARLRRWLAAQEAPGVPAAALPATLLAWPPGAPRVLPALAAACLQADAWARPDFSDICAVLDAELAALLPVAGAYGVGAAGSGFWAV</sequence>
<feature type="region of interest" description="Disordered" evidence="1">
    <location>
        <begin position="1550"/>
        <end position="1589"/>
    </location>
</feature>
<feature type="compositionally biased region" description="Gly residues" evidence="1">
    <location>
        <begin position="1570"/>
        <end position="1580"/>
    </location>
</feature>
<dbReference type="GO" id="GO:0007165">
    <property type="term" value="P:signal transduction"/>
    <property type="evidence" value="ECO:0007669"/>
    <property type="project" value="TreeGrafter"/>
</dbReference>
<dbReference type="InterPro" id="IPR008266">
    <property type="entry name" value="Tyr_kinase_AS"/>
</dbReference>
<organism evidence="3 4">
    <name type="scientific">Gonium pectorale</name>
    <name type="common">Green alga</name>
    <dbReference type="NCBI Taxonomy" id="33097"/>
    <lineage>
        <taxon>Eukaryota</taxon>
        <taxon>Viridiplantae</taxon>
        <taxon>Chlorophyta</taxon>
        <taxon>core chlorophytes</taxon>
        <taxon>Chlorophyceae</taxon>
        <taxon>CS clade</taxon>
        <taxon>Chlamydomonadales</taxon>
        <taxon>Volvocaceae</taxon>
        <taxon>Gonium</taxon>
    </lineage>
</organism>
<dbReference type="PROSITE" id="PS50011">
    <property type="entry name" value="PROTEIN_KINASE_DOM"/>
    <property type="match status" value="1"/>
</dbReference>
<feature type="compositionally biased region" description="Low complexity" evidence="1">
    <location>
        <begin position="1552"/>
        <end position="1569"/>
    </location>
</feature>
<dbReference type="InterPro" id="IPR050167">
    <property type="entry name" value="Ser_Thr_protein_kinase"/>
</dbReference>
<dbReference type="Pfam" id="PF07714">
    <property type="entry name" value="PK_Tyr_Ser-Thr"/>
    <property type="match status" value="2"/>
</dbReference>
<feature type="compositionally biased region" description="Gly residues" evidence="1">
    <location>
        <begin position="1091"/>
        <end position="1103"/>
    </location>
</feature>
<feature type="domain" description="Protein kinase" evidence="2">
    <location>
        <begin position="1350"/>
        <end position="1911"/>
    </location>
</feature>
<feature type="region of interest" description="Disordered" evidence="1">
    <location>
        <begin position="1136"/>
        <end position="1197"/>
    </location>
</feature>
<dbReference type="InterPro" id="IPR011009">
    <property type="entry name" value="Kinase-like_dom_sf"/>
</dbReference>
<name>A0A150G7G3_GONPE</name>
<evidence type="ECO:0000313" key="4">
    <source>
        <dbReference type="Proteomes" id="UP000075714"/>
    </source>
</evidence>
<comment type="caution">
    <text evidence="3">The sequence shown here is derived from an EMBL/GenBank/DDBJ whole genome shotgun (WGS) entry which is preliminary data.</text>
</comment>
<feature type="region of interest" description="Disordered" evidence="1">
    <location>
        <begin position="915"/>
        <end position="980"/>
    </location>
</feature>
<feature type="compositionally biased region" description="Low complexity" evidence="1">
    <location>
        <begin position="736"/>
        <end position="747"/>
    </location>
</feature>
<feature type="compositionally biased region" description="Low complexity" evidence="1">
    <location>
        <begin position="631"/>
        <end position="652"/>
    </location>
</feature>
<dbReference type="Gene3D" id="1.10.510.10">
    <property type="entry name" value="Transferase(Phosphotransferase) domain 1"/>
    <property type="match status" value="1"/>
</dbReference>
<protein>
    <recommendedName>
        <fullName evidence="2">Protein kinase domain-containing protein</fullName>
    </recommendedName>
</protein>
<dbReference type="GO" id="GO:0005737">
    <property type="term" value="C:cytoplasm"/>
    <property type="evidence" value="ECO:0007669"/>
    <property type="project" value="TreeGrafter"/>
</dbReference>
<accession>A0A150G7G3</accession>
<feature type="region of interest" description="Disordered" evidence="1">
    <location>
        <begin position="631"/>
        <end position="659"/>
    </location>
</feature>
<dbReference type="GO" id="GO:0005524">
    <property type="term" value="F:ATP binding"/>
    <property type="evidence" value="ECO:0007669"/>
    <property type="project" value="InterPro"/>
</dbReference>
<gene>
    <name evidence="3" type="ORF">GPECTOR_56g376</name>
</gene>
<evidence type="ECO:0000313" key="3">
    <source>
        <dbReference type="EMBL" id="KXZ45280.1"/>
    </source>
</evidence>
<evidence type="ECO:0000256" key="1">
    <source>
        <dbReference type="SAM" id="MobiDB-lite"/>
    </source>
</evidence>
<dbReference type="PROSITE" id="PS00109">
    <property type="entry name" value="PROTEIN_KINASE_TYR"/>
    <property type="match status" value="1"/>
</dbReference>
<reference evidence="4" key="1">
    <citation type="journal article" date="2016" name="Nat. Commun.">
        <title>The Gonium pectorale genome demonstrates co-option of cell cycle regulation during the evolution of multicellularity.</title>
        <authorList>
            <person name="Hanschen E.R."/>
            <person name="Marriage T.N."/>
            <person name="Ferris P.J."/>
            <person name="Hamaji T."/>
            <person name="Toyoda A."/>
            <person name="Fujiyama A."/>
            <person name="Neme R."/>
            <person name="Noguchi H."/>
            <person name="Minakuchi Y."/>
            <person name="Suzuki M."/>
            <person name="Kawai-Toyooka H."/>
            <person name="Smith D.R."/>
            <person name="Sparks H."/>
            <person name="Anderson J."/>
            <person name="Bakaric R."/>
            <person name="Luria V."/>
            <person name="Karger A."/>
            <person name="Kirschner M.W."/>
            <person name="Durand P.M."/>
            <person name="Michod R.E."/>
            <person name="Nozaki H."/>
            <person name="Olson B.J."/>
        </authorList>
    </citation>
    <scope>NUCLEOTIDE SEQUENCE [LARGE SCALE GENOMIC DNA]</scope>
    <source>
        <strain evidence="4">NIES-2863</strain>
    </source>
</reference>
<dbReference type="InterPro" id="IPR001245">
    <property type="entry name" value="Ser-Thr/Tyr_kinase_cat_dom"/>
</dbReference>